<evidence type="ECO:0000313" key="5">
    <source>
        <dbReference type="Proteomes" id="UP000190776"/>
    </source>
</evidence>
<dbReference type="GO" id="GO:0031380">
    <property type="term" value="C:nuclear RNA-directed RNA polymerase complex"/>
    <property type="evidence" value="ECO:0007669"/>
    <property type="project" value="TreeGrafter"/>
</dbReference>
<dbReference type="AlphaFoldDB" id="A0A1S8BA76"/>
<dbReference type="InterPro" id="IPR007855">
    <property type="entry name" value="RDRP"/>
</dbReference>
<comment type="similarity">
    <text evidence="1">Belongs to the RdRP family.</text>
</comment>
<dbReference type="EC" id="2.7.7.48" evidence="1"/>
<protein>
    <recommendedName>
        <fullName evidence="1">RNA-dependent RNA polymerase</fullName>
        <ecNumber evidence="1">2.7.7.48</ecNumber>
    </recommendedName>
</protein>
<gene>
    <name evidence="4" type="ORF">BK809_0000321</name>
</gene>
<dbReference type="Proteomes" id="UP000190776">
    <property type="component" value="Unassembled WGS sequence"/>
</dbReference>
<keyword evidence="1" id="KW-0808">Transferase</keyword>
<accession>A0A1S8BA76</accession>
<dbReference type="PANTHER" id="PTHR23079:SF17">
    <property type="entry name" value="RNA-DEPENDENT RNA POLYMERASE"/>
    <property type="match status" value="1"/>
</dbReference>
<keyword evidence="1" id="KW-0694">RNA-binding</keyword>
<sequence>MDIFVRNVPVQTTESALRDFFKPVLEEFSILRFYCTKFRKKPLALLTVTDAAKAKLFLDKFSHTKTAVRRESLLFCNTVLLVSESRNRPNELALKALRQEEEDLWRRARRNTTAAPASKPNGRQTRKFEFSCLQCGTWDCNGPDTAFASQFDHRRPGTVVFGKKALAMIIPTETHSSRIDIPYYSIETISTCPRTNKVAFTLIYAPRIYRTENKTLEQMMSELGLSRRPQNTRARVCALDESHRSVVGTCLVYEITLADPKDTSKVDRLVQTNRGMPPALSLSTSHASTSQTFQRDFQRLTTYLWPGSEYGNLAFSIKFQIERLVRNAYLPPYMVIRLLPAFEYLAHKEGPTATTMAIQMLARQIPIPGPDRDPNSLDDEALYWSLRGYAEDFKLEGSIYDEKSWNTNQCALVHRVMITPAGTYLEGPELEAGNRVLRQYRDYADRFLRVEFTDEDGDYVRFEPRTDMSDIFNTRFQGVLDNVIDIADRSYEFLGFSHSSLRQKTCWFLSPMTGTGLSPHELIKDLGDFSEIRCPAKCAARIGQAFSETTATVTISRETLKAANDVVRNGRTFSDGVGTISPALLHRVSKHYGQARQRKPTCLQIRFAGAKGMVSLDNRLKGEQLILRPSMVKFEGSKTWDIEVCGANFKPLPMYLNRSLVKILEDLGVPAENFLELEDQMIEQIRRITESPINAAIFLETSRIGLCTRLPFLFRALDDLGLSFGGDSFLSRIVEIAVLSQLRDVKYRARIPVEEGVTLYGIMDETGFLEEGEIFCTFERPGEKGKLEQHVLTGNDMLVTRSPAMHPGDVQKVRAVEGLPADSPLRHLSNVVVFSQKGQRDLPSQLSGGDLDGDLYNVIWDDRLIPPTTHAAADYNPMPPMDIGRPVTQTDITQFFVKFMETDQLGRISMIHMQLADRAAAGTLDPACKKLAEMASTAVDFSKTGIPVDMSQCPRYDMIRPDFMATSPHVPVVRKDGVGFVDAAAEHGADDDDDDADAVEALDPDLRSYKYYESDRVLGRLYRAIDEKTIFEDMHRRLRTSTATTTPRAAADDGTTLLSHIWNYILRETALIQWESYMPLAREIREIYESNLLDAMSDFSAHPRHPLSEIEILGGNIIGRSGGSASRRVRERTAEMNKRFERDAAFVVQRIVQGDDGDRDEGLARSVACLGVGIGERSSGGAGGKLESWTYVAAAVCLWQVELFRDRYDPFW</sequence>
<dbReference type="Pfam" id="PF25358">
    <property type="entry name" value="PH_fung_RdRP"/>
    <property type="match status" value="1"/>
</dbReference>
<name>A0A1S8BA76_9PEZI</name>
<keyword evidence="1" id="KW-0548">Nucleotidyltransferase</keyword>
<dbReference type="InterPro" id="IPR057596">
    <property type="entry name" value="RDRP_core"/>
</dbReference>
<dbReference type="EMBL" id="MSZU01000095">
    <property type="protein sequence ID" value="OMP84314.1"/>
    <property type="molecule type" value="Genomic_DNA"/>
</dbReference>
<dbReference type="Pfam" id="PF05183">
    <property type="entry name" value="RdRP"/>
    <property type="match status" value="1"/>
</dbReference>
<comment type="catalytic activity">
    <reaction evidence="1">
        <text>RNA(n) + a ribonucleoside 5'-triphosphate = RNA(n+1) + diphosphate</text>
        <dbReference type="Rhea" id="RHEA:21248"/>
        <dbReference type="Rhea" id="RHEA-COMP:14527"/>
        <dbReference type="Rhea" id="RHEA-COMP:17342"/>
        <dbReference type="ChEBI" id="CHEBI:33019"/>
        <dbReference type="ChEBI" id="CHEBI:61557"/>
        <dbReference type="ChEBI" id="CHEBI:140395"/>
        <dbReference type="EC" id="2.7.7.48"/>
    </reaction>
</comment>
<feature type="domain" description="RdRP-like PH" evidence="3">
    <location>
        <begin position="126"/>
        <end position="289"/>
    </location>
</feature>
<reference evidence="4 5" key="1">
    <citation type="submission" date="2017-01" db="EMBL/GenBank/DDBJ databases">
        <title>Draft genome sequence of Diplodia seriata F98.1, a fungal species involved in grapevine trunk diseases.</title>
        <authorList>
            <person name="Robert-Siegwald G."/>
            <person name="Vallet J."/>
            <person name="Abou-Mansour E."/>
            <person name="Xu J."/>
            <person name="Rey P."/>
            <person name="Bertsch C."/>
            <person name="Rego C."/>
            <person name="Larignon P."/>
            <person name="Fontaine F."/>
            <person name="Lebrun M.-H."/>
        </authorList>
    </citation>
    <scope>NUCLEOTIDE SEQUENCE [LARGE SCALE GENOMIC DNA]</scope>
    <source>
        <strain evidence="4 5">F98.1</strain>
    </source>
</reference>
<evidence type="ECO:0000259" key="3">
    <source>
        <dbReference type="Pfam" id="PF25358"/>
    </source>
</evidence>
<evidence type="ECO:0000256" key="1">
    <source>
        <dbReference type="RuleBase" id="RU363098"/>
    </source>
</evidence>
<proteinExistence type="inferred from homology"/>
<organism evidence="4 5">
    <name type="scientific">Diplodia seriata</name>
    <dbReference type="NCBI Taxonomy" id="420778"/>
    <lineage>
        <taxon>Eukaryota</taxon>
        <taxon>Fungi</taxon>
        <taxon>Dikarya</taxon>
        <taxon>Ascomycota</taxon>
        <taxon>Pezizomycotina</taxon>
        <taxon>Dothideomycetes</taxon>
        <taxon>Dothideomycetes incertae sedis</taxon>
        <taxon>Botryosphaeriales</taxon>
        <taxon>Botryosphaeriaceae</taxon>
        <taxon>Diplodia</taxon>
    </lineage>
</organism>
<dbReference type="CDD" id="cd00590">
    <property type="entry name" value="RRM_SF"/>
    <property type="match status" value="1"/>
</dbReference>
<feature type="domain" description="RDRP core" evidence="2">
    <location>
        <begin position="418"/>
        <end position="1025"/>
    </location>
</feature>
<dbReference type="GO" id="GO:0030422">
    <property type="term" value="P:siRNA processing"/>
    <property type="evidence" value="ECO:0007669"/>
    <property type="project" value="TreeGrafter"/>
</dbReference>
<comment type="caution">
    <text evidence="4">The sequence shown here is derived from an EMBL/GenBank/DDBJ whole genome shotgun (WGS) entry which is preliminary data.</text>
</comment>
<dbReference type="GO" id="GO:0003968">
    <property type="term" value="F:RNA-directed RNA polymerase activity"/>
    <property type="evidence" value="ECO:0007669"/>
    <property type="project" value="UniProtKB-KW"/>
</dbReference>
<dbReference type="InterPro" id="IPR057503">
    <property type="entry name" value="PH_RdRP"/>
</dbReference>
<dbReference type="OrthoDB" id="6513042at2759"/>
<dbReference type="STRING" id="420778.A0A1S8BA76"/>
<keyword evidence="1 4" id="KW-0696">RNA-directed RNA polymerase</keyword>
<dbReference type="PANTHER" id="PTHR23079">
    <property type="entry name" value="RNA-DEPENDENT RNA POLYMERASE"/>
    <property type="match status" value="1"/>
</dbReference>
<evidence type="ECO:0000313" key="4">
    <source>
        <dbReference type="EMBL" id="OMP84314.1"/>
    </source>
</evidence>
<dbReference type="GO" id="GO:0003723">
    <property type="term" value="F:RNA binding"/>
    <property type="evidence" value="ECO:0007669"/>
    <property type="project" value="UniProtKB-KW"/>
</dbReference>
<evidence type="ECO:0000259" key="2">
    <source>
        <dbReference type="Pfam" id="PF05183"/>
    </source>
</evidence>